<protein>
    <submittedName>
        <fullName evidence="1">Uncharacterized protein</fullName>
    </submittedName>
</protein>
<evidence type="ECO:0000313" key="2">
    <source>
        <dbReference type="Proteomes" id="UP000290289"/>
    </source>
</evidence>
<proteinExistence type="predicted"/>
<name>A0A498JQN4_MALDO</name>
<dbReference type="STRING" id="3750.A0A498JQN4"/>
<comment type="caution">
    <text evidence="1">The sequence shown here is derived from an EMBL/GenBank/DDBJ whole genome shotgun (WGS) entry which is preliminary data.</text>
</comment>
<keyword evidence="2" id="KW-1185">Reference proteome</keyword>
<sequence length="87" mass="9971">MRQRRIAHTLSFVEMVGYGDPNDQHYRNVDVGDGDDVLGKNSSVINLDSVYEYFMILCLWYNSTALASRIFSELELTTFLYANILAL</sequence>
<dbReference type="EMBL" id="RDQH01000332">
    <property type="protein sequence ID" value="RXH96183.1"/>
    <property type="molecule type" value="Genomic_DNA"/>
</dbReference>
<gene>
    <name evidence="1" type="ORF">DVH24_008683</name>
</gene>
<organism evidence="1 2">
    <name type="scientific">Malus domestica</name>
    <name type="common">Apple</name>
    <name type="synonym">Pyrus malus</name>
    <dbReference type="NCBI Taxonomy" id="3750"/>
    <lineage>
        <taxon>Eukaryota</taxon>
        <taxon>Viridiplantae</taxon>
        <taxon>Streptophyta</taxon>
        <taxon>Embryophyta</taxon>
        <taxon>Tracheophyta</taxon>
        <taxon>Spermatophyta</taxon>
        <taxon>Magnoliopsida</taxon>
        <taxon>eudicotyledons</taxon>
        <taxon>Gunneridae</taxon>
        <taxon>Pentapetalae</taxon>
        <taxon>rosids</taxon>
        <taxon>fabids</taxon>
        <taxon>Rosales</taxon>
        <taxon>Rosaceae</taxon>
        <taxon>Amygdaloideae</taxon>
        <taxon>Maleae</taxon>
        <taxon>Malus</taxon>
    </lineage>
</organism>
<dbReference type="AlphaFoldDB" id="A0A498JQN4"/>
<evidence type="ECO:0000313" key="1">
    <source>
        <dbReference type="EMBL" id="RXH96183.1"/>
    </source>
</evidence>
<accession>A0A498JQN4</accession>
<reference evidence="1 2" key="1">
    <citation type="submission" date="2018-10" db="EMBL/GenBank/DDBJ databases">
        <title>A high-quality apple genome assembly.</title>
        <authorList>
            <person name="Hu J."/>
        </authorList>
    </citation>
    <scope>NUCLEOTIDE SEQUENCE [LARGE SCALE GENOMIC DNA]</scope>
    <source>
        <strain evidence="2">cv. HFTH1</strain>
        <tissue evidence="1">Young leaf</tissue>
    </source>
</reference>
<dbReference type="Proteomes" id="UP000290289">
    <property type="component" value="Chromosome 6"/>
</dbReference>